<feature type="repeat" description="CXXCXGXG motif" evidence="14">
    <location>
        <begin position="160"/>
        <end position="167"/>
    </location>
</feature>
<dbReference type="Gene3D" id="2.60.260.20">
    <property type="entry name" value="Urease metallochaperone UreE, N-terminal domain"/>
    <property type="match status" value="2"/>
</dbReference>
<evidence type="ECO:0000256" key="2">
    <source>
        <dbReference type="ARBA" id="ARBA00011738"/>
    </source>
</evidence>
<dbReference type="PROSITE" id="PS50076">
    <property type="entry name" value="DNAJ_2"/>
    <property type="match status" value="1"/>
</dbReference>
<evidence type="ECO:0000256" key="11">
    <source>
        <dbReference type="ARBA" id="ARBA00053423"/>
    </source>
</evidence>
<evidence type="ECO:0000256" key="7">
    <source>
        <dbReference type="ARBA" id="ARBA00022771"/>
    </source>
</evidence>
<feature type="repeat" description="CXXCXGXG motif" evidence="14">
    <location>
        <begin position="212"/>
        <end position="219"/>
    </location>
</feature>
<dbReference type="HAMAP" id="MF_01152">
    <property type="entry name" value="DnaJ"/>
    <property type="match status" value="1"/>
</dbReference>
<comment type="subcellular location">
    <subcellularLocation>
        <location evidence="1 14">Cytoplasm</location>
    </subcellularLocation>
</comment>
<feature type="binding site" evidence="14">
    <location>
        <position position="198"/>
    </location>
    <ligand>
        <name>Zn(2+)</name>
        <dbReference type="ChEBI" id="CHEBI:29105"/>
        <label>2</label>
    </ligand>
</feature>
<comment type="cofactor">
    <cofactor evidence="14">
        <name>Zn(2+)</name>
        <dbReference type="ChEBI" id="CHEBI:29105"/>
    </cofactor>
    <text evidence="14">Binds 2 Zn(2+) ions per monomer.</text>
</comment>
<proteinExistence type="inferred from homology"/>
<dbReference type="PROSITE" id="PS51188">
    <property type="entry name" value="ZF_CR"/>
    <property type="match status" value="1"/>
</dbReference>
<evidence type="ECO:0000259" key="17">
    <source>
        <dbReference type="PROSITE" id="PS50076"/>
    </source>
</evidence>
<feature type="binding site" evidence="14">
    <location>
        <position position="201"/>
    </location>
    <ligand>
        <name>Zn(2+)</name>
        <dbReference type="ChEBI" id="CHEBI:29105"/>
        <label>2</label>
    </ligand>
</feature>
<feature type="binding site" evidence="14">
    <location>
        <position position="179"/>
    </location>
    <ligand>
        <name>Zn(2+)</name>
        <dbReference type="ChEBI" id="CHEBI:29105"/>
        <label>2</label>
    </ligand>
</feature>
<dbReference type="SUPFAM" id="SSF46565">
    <property type="entry name" value="Chaperone J-domain"/>
    <property type="match status" value="1"/>
</dbReference>
<dbReference type="InterPro" id="IPR008971">
    <property type="entry name" value="HSP40/DnaJ_pept-bd"/>
</dbReference>
<evidence type="ECO:0000256" key="13">
    <source>
        <dbReference type="ARBA" id="ARBA00067609"/>
    </source>
</evidence>
<feature type="binding site" evidence="14">
    <location>
        <position position="176"/>
    </location>
    <ligand>
        <name>Zn(2+)</name>
        <dbReference type="ChEBI" id="CHEBI:29105"/>
        <label>2</label>
    </ligand>
</feature>
<dbReference type="EMBL" id="JAHLFG010000021">
    <property type="protein sequence ID" value="MBU3826225.1"/>
    <property type="molecule type" value="Genomic_DNA"/>
</dbReference>
<comment type="similarity">
    <text evidence="12 14">Belongs to the DnaJ family.</text>
</comment>
<dbReference type="GO" id="GO:0016491">
    <property type="term" value="F:oxidoreductase activity"/>
    <property type="evidence" value="ECO:0007669"/>
    <property type="project" value="UniProtKB-KW"/>
</dbReference>
<evidence type="ECO:0000256" key="5">
    <source>
        <dbReference type="ARBA" id="ARBA00022723"/>
    </source>
</evidence>
<dbReference type="CDD" id="cd10719">
    <property type="entry name" value="DnaJ_zf"/>
    <property type="match status" value="1"/>
</dbReference>
<gene>
    <name evidence="14 19" type="primary">dnaJ</name>
    <name evidence="19" type="ORF">IAA31_01850</name>
</gene>
<comment type="subunit">
    <text evidence="2 14">Homodimer.</text>
</comment>
<dbReference type="InterPro" id="IPR002939">
    <property type="entry name" value="DnaJ_C"/>
</dbReference>
<feature type="domain" description="CR-type" evidence="18">
    <location>
        <begin position="147"/>
        <end position="224"/>
    </location>
</feature>
<keyword evidence="19" id="KW-0560">Oxidoreductase</keyword>
<keyword evidence="6 14" id="KW-0677">Repeat</keyword>
<dbReference type="NCBIfam" id="TIGR02349">
    <property type="entry name" value="DnaJ_bact"/>
    <property type="match status" value="1"/>
</dbReference>
<evidence type="ECO:0000256" key="12">
    <source>
        <dbReference type="ARBA" id="ARBA00061004"/>
    </source>
</evidence>
<evidence type="ECO:0000256" key="4">
    <source>
        <dbReference type="ARBA" id="ARBA00022705"/>
    </source>
</evidence>
<evidence type="ECO:0000313" key="20">
    <source>
        <dbReference type="Proteomes" id="UP000824150"/>
    </source>
</evidence>
<sequence>MAQAKRDYYEVLGVAKDADEATIKRAFKRLAIKYHPDHNKDPDAGEKFREINEAYQVLSDPQKRQAYDQFGFDGLNATGGAGGGGNPFGAGGFGDIFGDKFSDIFGDIFGGGAQQGGNASQARRDAYNRGRDMRIQVELTLEEAVKGVTKKVNVRVMEACETCHGTGSKSGKLDTCPHCHGTGQVVMQQGFFRVAQTCPYCHGSGQLASDPCPDCKGSGRVQRTKSLSIKIPAGVDNGDRIRLAGQGEAGINGAENGNLYVDVHVKPHEIFERDGNNLYCILPISFTTAALGGQVEVPTLDGRVNVTIKPETQTDTMMRLSGKGVRSYNARQAGDLYCKVVVETPVNLNAEQKDLLRQFEASLNGGSSDPEKQAKERSKHKPKSEGFIQGVKRFWDDLSK</sequence>
<keyword evidence="8 14" id="KW-0862">Zinc</keyword>
<keyword evidence="4 14" id="KW-0235">DNA replication</keyword>
<dbReference type="FunFam" id="2.60.260.20:FF:000004">
    <property type="entry name" value="Molecular chaperone DnaJ"/>
    <property type="match status" value="1"/>
</dbReference>
<evidence type="ECO:0000259" key="18">
    <source>
        <dbReference type="PROSITE" id="PS51188"/>
    </source>
</evidence>
<dbReference type="SUPFAM" id="SSF57938">
    <property type="entry name" value="DnaJ/Hsp40 cysteine-rich domain"/>
    <property type="match status" value="1"/>
</dbReference>
<dbReference type="InterPro" id="IPR036410">
    <property type="entry name" value="HSP_DnaJ_Cys-rich_dom_sf"/>
</dbReference>
<dbReference type="Pfam" id="PF00684">
    <property type="entry name" value="DnaJ_CXXCXGXG"/>
    <property type="match status" value="1"/>
</dbReference>
<feature type="binding site" evidence="14">
    <location>
        <position position="163"/>
    </location>
    <ligand>
        <name>Zn(2+)</name>
        <dbReference type="ChEBI" id="CHEBI:29105"/>
        <label>1</label>
    </ligand>
</feature>
<dbReference type="SMART" id="SM00271">
    <property type="entry name" value="DnaJ"/>
    <property type="match status" value="1"/>
</dbReference>
<keyword evidence="3 14" id="KW-0963">Cytoplasm</keyword>
<evidence type="ECO:0000313" key="19">
    <source>
        <dbReference type="EMBL" id="MBU3826225.1"/>
    </source>
</evidence>
<keyword evidence="10 14" id="KW-0143">Chaperone</keyword>
<keyword evidence="7 14" id="KW-0863">Zinc-finger</keyword>
<feature type="domain" description="J" evidence="17">
    <location>
        <begin position="7"/>
        <end position="71"/>
    </location>
</feature>
<evidence type="ECO:0000256" key="16">
    <source>
        <dbReference type="SAM" id="MobiDB-lite"/>
    </source>
</evidence>
<dbReference type="GO" id="GO:0009408">
    <property type="term" value="P:response to heat"/>
    <property type="evidence" value="ECO:0007669"/>
    <property type="project" value="InterPro"/>
</dbReference>
<dbReference type="Gene3D" id="1.10.287.110">
    <property type="entry name" value="DnaJ domain"/>
    <property type="match status" value="1"/>
</dbReference>
<comment type="function">
    <text evidence="11 14">Participates actively in the response to hyperosmotic and heat shock by preventing the aggregation of stress-denatured proteins and by disaggregating proteins, also in an autonomous, DnaK-independent fashion. Unfolded proteins bind initially to DnaJ; upon interaction with the DnaJ-bound protein, DnaK hydrolyzes its bound ATP, resulting in the formation of a stable complex. GrpE releases ADP from DnaK; ATP binding to DnaK triggers the release of the substrate protein, thus completing the reaction cycle. Several rounds of ATP-dependent interactions between DnaJ, DnaK and GrpE are required for fully efficient folding. Also involved, together with DnaK and GrpE, in the DNA replication of plasmids through activation of initiation proteins.</text>
</comment>
<evidence type="ECO:0000256" key="6">
    <source>
        <dbReference type="ARBA" id="ARBA00022737"/>
    </source>
</evidence>
<comment type="caution">
    <text evidence="19">The sequence shown here is derived from an EMBL/GenBank/DDBJ whole genome shotgun (WGS) entry which is preliminary data.</text>
</comment>
<reference evidence="19" key="1">
    <citation type="journal article" date="2021" name="PeerJ">
        <title>Extensive microbial diversity within the chicken gut microbiome revealed by metagenomics and culture.</title>
        <authorList>
            <person name="Gilroy R."/>
            <person name="Ravi A."/>
            <person name="Getino M."/>
            <person name="Pursley I."/>
            <person name="Horton D.L."/>
            <person name="Alikhan N.F."/>
            <person name="Baker D."/>
            <person name="Gharbi K."/>
            <person name="Hall N."/>
            <person name="Watson M."/>
            <person name="Adriaenssens E.M."/>
            <person name="Foster-Nyarko E."/>
            <person name="Jarju S."/>
            <person name="Secka A."/>
            <person name="Antonio M."/>
            <person name="Oren A."/>
            <person name="Chaudhuri R.R."/>
            <person name="La Ragione R."/>
            <person name="Hildebrand F."/>
            <person name="Pallen M.J."/>
        </authorList>
    </citation>
    <scope>NUCLEOTIDE SEQUENCE</scope>
    <source>
        <strain evidence="19">687</strain>
    </source>
</reference>
<comment type="domain">
    <text evidence="14">The J domain is necessary and sufficient to stimulate DnaK ATPase activity. Zinc center 1 plays an important role in the autonomous, DnaK-independent chaperone activity of DnaJ. Zinc center 2 is essential for interaction with DnaK and for DnaJ activity.</text>
</comment>
<evidence type="ECO:0000256" key="10">
    <source>
        <dbReference type="ARBA" id="ARBA00023186"/>
    </source>
</evidence>
<feature type="binding site" evidence="14">
    <location>
        <position position="215"/>
    </location>
    <ligand>
        <name>Zn(2+)</name>
        <dbReference type="ChEBI" id="CHEBI:29105"/>
        <label>1</label>
    </ligand>
</feature>
<dbReference type="InterPro" id="IPR012724">
    <property type="entry name" value="DnaJ"/>
</dbReference>
<dbReference type="FunFam" id="2.10.230.10:FF:000002">
    <property type="entry name" value="Molecular chaperone DnaJ"/>
    <property type="match status" value="1"/>
</dbReference>
<dbReference type="CDD" id="cd10747">
    <property type="entry name" value="DnaJ_C"/>
    <property type="match status" value="1"/>
</dbReference>
<feature type="zinc finger region" description="CR-type" evidence="15">
    <location>
        <begin position="147"/>
        <end position="224"/>
    </location>
</feature>
<dbReference type="NCBIfam" id="NF008035">
    <property type="entry name" value="PRK10767.1"/>
    <property type="match status" value="1"/>
</dbReference>
<dbReference type="CDD" id="cd06257">
    <property type="entry name" value="DnaJ"/>
    <property type="match status" value="1"/>
</dbReference>
<keyword evidence="9 14" id="KW-0346">Stress response</keyword>
<dbReference type="PANTHER" id="PTHR43096">
    <property type="entry name" value="DNAJ HOMOLOG 1, MITOCHONDRIAL-RELATED"/>
    <property type="match status" value="1"/>
</dbReference>
<dbReference type="AlphaFoldDB" id="A0A9E2KLG8"/>
<protein>
    <recommendedName>
        <fullName evidence="13 14">Chaperone protein DnaJ</fullName>
    </recommendedName>
</protein>
<dbReference type="Pfam" id="PF00226">
    <property type="entry name" value="DnaJ"/>
    <property type="match status" value="1"/>
</dbReference>
<feature type="repeat" description="CXXCXGXG motif" evidence="14">
    <location>
        <begin position="198"/>
        <end position="205"/>
    </location>
</feature>
<dbReference type="PANTHER" id="PTHR43096:SF48">
    <property type="entry name" value="CHAPERONE PROTEIN DNAJ"/>
    <property type="match status" value="1"/>
</dbReference>
<name>A0A9E2KLG8_9GAMM</name>
<dbReference type="GO" id="GO:0006260">
    <property type="term" value="P:DNA replication"/>
    <property type="evidence" value="ECO:0007669"/>
    <property type="project" value="UniProtKB-KW"/>
</dbReference>
<dbReference type="Proteomes" id="UP000824150">
    <property type="component" value="Unassembled WGS sequence"/>
</dbReference>
<dbReference type="GO" id="GO:0031072">
    <property type="term" value="F:heat shock protein binding"/>
    <property type="evidence" value="ECO:0007669"/>
    <property type="project" value="InterPro"/>
</dbReference>
<dbReference type="GO" id="GO:0042026">
    <property type="term" value="P:protein refolding"/>
    <property type="evidence" value="ECO:0007669"/>
    <property type="project" value="TreeGrafter"/>
</dbReference>
<feature type="binding site" evidence="14">
    <location>
        <position position="160"/>
    </location>
    <ligand>
        <name>Zn(2+)</name>
        <dbReference type="ChEBI" id="CHEBI:29105"/>
        <label>1</label>
    </ligand>
</feature>
<dbReference type="InterPro" id="IPR001623">
    <property type="entry name" value="DnaJ_domain"/>
</dbReference>
<reference evidence="19" key="2">
    <citation type="submission" date="2021-04" db="EMBL/GenBank/DDBJ databases">
        <authorList>
            <person name="Gilroy R."/>
        </authorList>
    </citation>
    <scope>NUCLEOTIDE SEQUENCE</scope>
    <source>
        <strain evidence="19">687</strain>
    </source>
</reference>
<evidence type="ECO:0000256" key="14">
    <source>
        <dbReference type="HAMAP-Rule" id="MF_01152"/>
    </source>
</evidence>
<evidence type="ECO:0000256" key="15">
    <source>
        <dbReference type="PROSITE-ProRule" id="PRU00546"/>
    </source>
</evidence>
<keyword evidence="5 14" id="KW-0479">Metal-binding</keyword>
<evidence type="ECO:0000256" key="3">
    <source>
        <dbReference type="ARBA" id="ARBA00022490"/>
    </source>
</evidence>
<dbReference type="GO" id="GO:0051082">
    <property type="term" value="F:unfolded protein binding"/>
    <property type="evidence" value="ECO:0007669"/>
    <property type="project" value="UniProtKB-UniRule"/>
</dbReference>
<dbReference type="GO" id="GO:0005524">
    <property type="term" value="F:ATP binding"/>
    <property type="evidence" value="ECO:0007669"/>
    <property type="project" value="InterPro"/>
</dbReference>
<dbReference type="InterPro" id="IPR036869">
    <property type="entry name" value="J_dom_sf"/>
</dbReference>
<dbReference type="FunFam" id="1.10.287.110:FF:000034">
    <property type="entry name" value="Chaperone protein DnaJ"/>
    <property type="match status" value="1"/>
</dbReference>
<evidence type="ECO:0000256" key="1">
    <source>
        <dbReference type="ARBA" id="ARBA00004496"/>
    </source>
</evidence>
<evidence type="ECO:0000256" key="9">
    <source>
        <dbReference type="ARBA" id="ARBA00023016"/>
    </source>
</evidence>
<dbReference type="SUPFAM" id="SSF49493">
    <property type="entry name" value="HSP40/DnaJ peptide-binding domain"/>
    <property type="match status" value="2"/>
</dbReference>
<dbReference type="Gene3D" id="2.10.230.10">
    <property type="entry name" value="Heat shock protein DnaJ, cysteine-rich domain"/>
    <property type="match status" value="1"/>
</dbReference>
<dbReference type="InterPro" id="IPR001305">
    <property type="entry name" value="HSP_DnaJ_Cys-rich_dom"/>
</dbReference>
<dbReference type="InterPro" id="IPR018253">
    <property type="entry name" value="DnaJ_domain_CS"/>
</dbReference>
<dbReference type="GO" id="GO:0005737">
    <property type="term" value="C:cytoplasm"/>
    <property type="evidence" value="ECO:0007669"/>
    <property type="project" value="UniProtKB-SubCell"/>
</dbReference>
<dbReference type="PROSITE" id="PS00636">
    <property type="entry name" value="DNAJ_1"/>
    <property type="match status" value="1"/>
</dbReference>
<evidence type="ECO:0000256" key="8">
    <source>
        <dbReference type="ARBA" id="ARBA00022833"/>
    </source>
</evidence>
<dbReference type="GO" id="GO:0008270">
    <property type="term" value="F:zinc ion binding"/>
    <property type="evidence" value="ECO:0007669"/>
    <property type="project" value="UniProtKB-UniRule"/>
</dbReference>
<feature type="binding site" evidence="14">
    <location>
        <position position="212"/>
    </location>
    <ligand>
        <name>Zn(2+)</name>
        <dbReference type="ChEBI" id="CHEBI:29105"/>
        <label>1</label>
    </ligand>
</feature>
<organism evidence="19 20">
    <name type="scientific">Candidatus Anaerobiospirillum merdipullorum</name>
    <dbReference type="NCBI Taxonomy" id="2838450"/>
    <lineage>
        <taxon>Bacteria</taxon>
        <taxon>Pseudomonadati</taxon>
        <taxon>Pseudomonadota</taxon>
        <taxon>Gammaproteobacteria</taxon>
        <taxon>Aeromonadales</taxon>
        <taxon>Succinivibrionaceae</taxon>
        <taxon>Anaerobiospirillum</taxon>
    </lineage>
</organism>
<accession>A0A9E2KLG8</accession>
<feature type="region of interest" description="Disordered" evidence="16">
    <location>
        <begin position="362"/>
        <end position="387"/>
    </location>
</feature>
<dbReference type="PRINTS" id="PR00625">
    <property type="entry name" value="JDOMAIN"/>
</dbReference>
<feature type="repeat" description="CXXCXGXG motif" evidence="14">
    <location>
        <begin position="176"/>
        <end position="183"/>
    </location>
</feature>
<dbReference type="Pfam" id="PF01556">
    <property type="entry name" value="DnaJ_C"/>
    <property type="match status" value="1"/>
</dbReference>